<sequence length="166" mass="18723">MRLTSLITLLLLLSQVPVLGQQQNQISAEVSVSADIIQSIELITVNSMQFQNVQPGQQELYINPVNDLNAGYMIAVGTPEAEFRLSYLPEREITQIDGDNTLTFMYEISGNTEEDQSTSELLENENQNVQFNSEGRYYFWIGGRINLENAAPGNYEGDFTIEIDYI</sequence>
<evidence type="ECO:0000313" key="3">
    <source>
        <dbReference type="Proteomes" id="UP000317557"/>
    </source>
</evidence>
<feature type="signal peptide" evidence="1">
    <location>
        <begin position="1"/>
        <end position="20"/>
    </location>
</feature>
<gene>
    <name evidence="2" type="ORF">SAMN06265219_111130</name>
</gene>
<feature type="chain" id="PRO_5022109578" description="DUF4402 domain-containing protein" evidence="1">
    <location>
        <begin position="21"/>
        <end position="166"/>
    </location>
</feature>
<keyword evidence="1" id="KW-0732">Signal</keyword>
<organism evidence="2 3">
    <name type="scientific">Gracilimonas mengyeensis</name>
    <dbReference type="NCBI Taxonomy" id="1302730"/>
    <lineage>
        <taxon>Bacteria</taxon>
        <taxon>Pseudomonadati</taxon>
        <taxon>Balneolota</taxon>
        <taxon>Balneolia</taxon>
        <taxon>Balneolales</taxon>
        <taxon>Balneolaceae</taxon>
        <taxon>Gracilimonas</taxon>
    </lineage>
</organism>
<evidence type="ECO:0000313" key="2">
    <source>
        <dbReference type="EMBL" id="SMO82086.1"/>
    </source>
</evidence>
<accession>A0A521EDS2</accession>
<evidence type="ECO:0000256" key="1">
    <source>
        <dbReference type="SAM" id="SignalP"/>
    </source>
</evidence>
<name>A0A521EDS2_9BACT</name>
<evidence type="ECO:0008006" key="4">
    <source>
        <dbReference type="Google" id="ProtNLM"/>
    </source>
</evidence>
<proteinExistence type="predicted"/>
<reference evidence="2 3" key="1">
    <citation type="submission" date="2017-05" db="EMBL/GenBank/DDBJ databases">
        <authorList>
            <person name="Varghese N."/>
            <person name="Submissions S."/>
        </authorList>
    </citation>
    <scope>NUCLEOTIDE SEQUENCE [LARGE SCALE GENOMIC DNA]</scope>
    <source>
        <strain evidence="2 3">DSM 21985</strain>
    </source>
</reference>
<dbReference type="OrthoDB" id="824583at2"/>
<dbReference type="AlphaFoldDB" id="A0A521EDS2"/>
<keyword evidence="3" id="KW-1185">Reference proteome</keyword>
<dbReference type="Pfam" id="PF14352">
    <property type="entry name" value="DUF4402"/>
    <property type="match status" value="1"/>
</dbReference>
<protein>
    <recommendedName>
        <fullName evidence="4">DUF4402 domain-containing protein</fullName>
    </recommendedName>
</protein>
<dbReference type="RefSeq" id="WP_142455123.1">
    <property type="nucleotide sequence ID" value="NZ_FXTP01000011.1"/>
</dbReference>
<dbReference type="InterPro" id="IPR025514">
    <property type="entry name" value="DUF4402"/>
</dbReference>
<dbReference type="EMBL" id="FXTP01000011">
    <property type="protein sequence ID" value="SMO82086.1"/>
    <property type="molecule type" value="Genomic_DNA"/>
</dbReference>
<dbReference type="Proteomes" id="UP000317557">
    <property type="component" value="Unassembled WGS sequence"/>
</dbReference>